<evidence type="ECO:0000256" key="7">
    <source>
        <dbReference type="ARBA" id="ARBA00022763"/>
    </source>
</evidence>
<proteinExistence type="predicted"/>
<dbReference type="OrthoDB" id="3512845at2759"/>
<dbReference type="SUPFAM" id="SSF54197">
    <property type="entry name" value="HIT-like"/>
    <property type="match status" value="1"/>
</dbReference>
<keyword evidence="8" id="KW-0378">Hydrolase</keyword>
<dbReference type="EC" id="3.6.1.72" evidence="3"/>
<evidence type="ECO:0000256" key="6">
    <source>
        <dbReference type="ARBA" id="ARBA00022723"/>
    </source>
</evidence>
<feature type="domain" description="HIT" evidence="20">
    <location>
        <begin position="78"/>
        <end position="205"/>
    </location>
</feature>
<feature type="region of interest" description="Disordered" evidence="19">
    <location>
        <begin position="1"/>
        <end position="54"/>
    </location>
</feature>
<dbReference type="GO" id="GO:0003697">
    <property type="term" value="F:single-stranded DNA binding"/>
    <property type="evidence" value="ECO:0007669"/>
    <property type="project" value="TreeGrafter"/>
</dbReference>
<keyword evidence="6" id="KW-0479">Metal-binding</keyword>
<evidence type="ECO:0000256" key="12">
    <source>
        <dbReference type="ARBA" id="ARBA00023242"/>
    </source>
</evidence>
<gene>
    <name evidence="22" type="ORF">NOR_03259</name>
</gene>
<comment type="subcellular location">
    <subcellularLocation>
        <location evidence="2">Cytoplasm</location>
    </subcellularLocation>
    <subcellularLocation>
        <location evidence="1">Nucleus</location>
    </subcellularLocation>
</comment>
<dbReference type="FunFam" id="3.30.428.10:FF:000017">
    <property type="entry name" value="Aprataxin-like protein"/>
    <property type="match status" value="1"/>
</dbReference>
<evidence type="ECO:0000256" key="11">
    <source>
        <dbReference type="ARBA" id="ARBA00023204"/>
    </source>
</evidence>
<organism evidence="22 23">
    <name type="scientific">Metarhizium rileyi (strain RCEF 4871)</name>
    <name type="common">Nomuraea rileyi</name>
    <dbReference type="NCBI Taxonomy" id="1649241"/>
    <lineage>
        <taxon>Eukaryota</taxon>
        <taxon>Fungi</taxon>
        <taxon>Dikarya</taxon>
        <taxon>Ascomycota</taxon>
        <taxon>Pezizomycotina</taxon>
        <taxon>Sordariomycetes</taxon>
        <taxon>Hypocreomycetidae</taxon>
        <taxon>Hypocreales</taxon>
        <taxon>Clavicipitaceae</taxon>
        <taxon>Metarhizium</taxon>
    </lineage>
</organism>
<evidence type="ECO:0000256" key="5">
    <source>
        <dbReference type="ARBA" id="ARBA00022490"/>
    </source>
</evidence>
<evidence type="ECO:0000313" key="22">
    <source>
        <dbReference type="EMBL" id="OAA45470.1"/>
    </source>
</evidence>
<protein>
    <recommendedName>
        <fullName evidence="17">Aprataxin-like protein</fullName>
        <ecNumber evidence="4">3.6.1.71</ecNumber>
        <ecNumber evidence="3">3.6.1.72</ecNumber>
    </recommendedName>
    <alternativeName>
        <fullName evidence="18">Hit family protein 3</fullName>
    </alternativeName>
</protein>
<evidence type="ECO:0000256" key="17">
    <source>
        <dbReference type="ARBA" id="ARBA00068941"/>
    </source>
</evidence>
<dbReference type="InterPro" id="IPR032566">
    <property type="entry name" value="Znf-C2HE"/>
</dbReference>
<dbReference type="Pfam" id="PF01230">
    <property type="entry name" value="HIT"/>
    <property type="match status" value="1"/>
</dbReference>
<evidence type="ECO:0000256" key="4">
    <source>
        <dbReference type="ARBA" id="ARBA00012496"/>
    </source>
</evidence>
<sequence>MDTDSDEAITKDEMQSTAPTSHVPQNAFTALMAPKPKPTQQAQAAPAISSALRMSRPGPFKDRLGLGAYISSPSSFPPSIVIYQNADFVAIYDKFPKSTIHTLLLPRSPAHNLLHPYEAFRDDAFRAKVQAEAARLRALVAAELQRRLGQYSNKEAARQAVLNGEAESEGGELPAGRDWESEVKVGVHAVPSMTHLHIHVLSRDMHSGSMKHRKHYNSFNTPFLVDVGDFPMREGDERRDPSGEGYLKRDLTCWRCGRGFGKQFSRLKAHLEDEFVAWRAE</sequence>
<dbReference type="Gene3D" id="3.30.428.10">
    <property type="entry name" value="HIT-like"/>
    <property type="match status" value="1"/>
</dbReference>
<evidence type="ECO:0000256" key="13">
    <source>
        <dbReference type="ARBA" id="ARBA00024601"/>
    </source>
</evidence>
<keyword evidence="9" id="KW-0862">Zinc</keyword>
<evidence type="ECO:0000256" key="9">
    <source>
        <dbReference type="ARBA" id="ARBA00022833"/>
    </source>
</evidence>
<dbReference type="PANTHER" id="PTHR12486:SF4">
    <property type="entry name" value="APRATAXIN"/>
    <property type="match status" value="1"/>
</dbReference>
<evidence type="ECO:0000256" key="19">
    <source>
        <dbReference type="SAM" id="MobiDB-lite"/>
    </source>
</evidence>
<keyword evidence="7" id="KW-0227">DNA damage</keyword>
<dbReference type="Proteomes" id="UP000243498">
    <property type="component" value="Unassembled WGS sequence"/>
</dbReference>
<dbReference type="InterPro" id="IPR011146">
    <property type="entry name" value="HIT-like"/>
</dbReference>
<dbReference type="STRING" id="1081105.A0A162LVJ8"/>
<dbReference type="GO" id="GO:0046872">
    <property type="term" value="F:metal ion binding"/>
    <property type="evidence" value="ECO:0007669"/>
    <property type="project" value="UniProtKB-KW"/>
</dbReference>
<dbReference type="GO" id="GO:0005634">
    <property type="term" value="C:nucleus"/>
    <property type="evidence" value="ECO:0007669"/>
    <property type="project" value="UniProtKB-SubCell"/>
</dbReference>
<dbReference type="Pfam" id="PF16278">
    <property type="entry name" value="zf-C2HE"/>
    <property type="match status" value="1"/>
</dbReference>
<dbReference type="GO" id="GO:0005737">
    <property type="term" value="C:cytoplasm"/>
    <property type="evidence" value="ECO:0007669"/>
    <property type="project" value="UniProtKB-SubCell"/>
</dbReference>
<keyword evidence="23" id="KW-1185">Reference proteome</keyword>
<dbReference type="GO" id="GO:0003725">
    <property type="term" value="F:double-stranded RNA binding"/>
    <property type="evidence" value="ECO:0007669"/>
    <property type="project" value="TreeGrafter"/>
</dbReference>
<comment type="function">
    <text evidence="16">DNA-binding protein involved in single-strand DNA break repair, double-strand DNA break repair and base excision repair. Resolves abortive DNA ligation intermediates formed either at base excision sites, or when DNA ligases attempt to repair non-ligatable breaks induced by reactive oxygen species. Catalyzes the release of adenylate groups covalently linked to 5'-phosphate termini, resulting in the production of 5'-phosphate termini that can be efficiently rejoined. Likewise, catalyzes the release of 3'-linked guanosine (DNAppG) and inosine (DNAppI) from DNA, but has higher specific activity with 5'-linked adenosine (AppDNA).</text>
</comment>
<comment type="catalytic activity">
    <reaction evidence="14">
        <text>a 5'-end adenosine-5'-diphospho-5'-2'-deoxyribonucleoside-DNA + H2O = a 5'-end 5'-phospho-2'-deoxyribonucleoside-DNA + AMP + 2 H(+)</text>
        <dbReference type="Rhea" id="RHEA:52128"/>
        <dbReference type="Rhea" id="RHEA-COMP:13180"/>
        <dbReference type="Rhea" id="RHEA-COMP:13181"/>
        <dbReference type="ChEBI" id="CHEBI:15377"/>
        <dbReference type="ChEBI" id="CHEBI:15378"/>
        <dbReference type="ChEBI" id="CHEBI:136412"/>
        <dbReference type="ChEBI" id="CHEBI:136413"/>
        <dbReference type="ChEBI" id="CHEBI:456215"/>
        <dbReference type="EC" id="3.6.1.71"/>
    </reaction>
</comment>
<dbReference type="OMA" id="IHDMFPK"/>
<dbReference type="GO" id="GO:0000012">
    <property type="term" value="P:single strand break repair"/>
    <property type="evidence" value="ECO:0007669"/>
    <property type="project" value="TreeGrafter"/>
</dbReference>
<evidence type="ECO:0000256" key="15">
    <source>
        <dbReference type="ARBA" id="ARBA00044713"/>
    </source>
</evidence>
<evidence type="ECO:0000313" key="23">
    <source>
        <dbReference type="Proteomes" id="UP000243498"/>
    </source>
</evidence>
<dbReference type="InterPro" id="IPR036265">
    <property type="entry name" value="HIT-like_sf"/>
</dbReference>
<name>A0A162LVJ8_METRR</name>
<dbReference type="EC" id="3.6.1.71" evidence="4"/>
<evidence type="ECO:0000256" key="16">
    <source>
        <dbReference type="ARBA" id="ARBA00059438"/>
    </source>
</evidence>
<reference evidence="22 23" key="1">
    <citation type="journal article" date="2016" name="Genome Biol. Evol.">
        <title>Divergent and convergent evolution of fungal pathogenicity.</title>
        <authorList>
            <person name="Shang Y."/>
            <person name="Xiao G."/>
            <person name="Zheng P."/>
            <person name="Cen K."/>
            <person name="Zhan S."/>
            <person name="Wang C."/>
        </authorList>
    </citation>
    <scope>NUCLEOTIDE SEQUENCE [LARGE SCALE GENOMIC DNA]</scope>
    <source>
        <strain evidence="22 23">RCEF 4871</strain>
    </source>
</reference>
<dbReference type="AlphaFoldDB" id="A0A162LVJ8"/>
<keyword evidence="10" id="KW-0238">DNA-binding</keyword>
<evidence type="ECO:0000256" key="1">
    <source>
        <dbReference type="ARBA" id="ARBA00004123"/>
    </source>
</evidence>
<dbReference type="GO" id="GO:0120108">
    <property type="term" value="F:DNA-3'-diphospho-5'-guanosine diphosphatase activity"/>
    <property type="evidence" value="ECO:0007669"/>
    <property type="project" value="UniProtKB-EC"/>
</dbReference>
<evidence type="ECO:0000256" key="8">
    <source>
        <dbReference type="ARBA" id="ARBA00022801"/>
    </source>
</evidence>
<comment type="caution">
    <text evidence="22">The sequence shown here is derived from an EMBL/GenBank/DDBJ whole genome shotgun (WGS) entry which is preliminary data.</text>
</comment>
<dbReference type="GO" id="GO:0033699">
    <property type="term" value="F:DNA 5'-adenosine monophosphate hydrolase activity"/>
    <property type="evidence" value="ECO:0007669"/>
    <property type="project" value="UniProtKB-EC"/>
</dbReference>
<evidence type="ECO:0000256" key="2">
    <source>
        <dbReference type="ARBA" id="ARBA00004496"/>
    </source>
</evidence>
<evidence type="ECO:0000259" key="20">
    <source>
        <dbReference type="Pfam" id="PF01230"/>
    </source>
</evidence>
<evidence type="ECO:0000256" key="10">
    <source>
        <dbReference type="ARBA" id="ARBA00023125"/>
    </source>
</evidence>
<keyword evidence="12" id="KW-0539">Nucleus</keyword>
<feature type="compositionally biased region" description="Low complexity" evidence="19">
    <location>
        <begin position="38"/>
        <end position="47"/>
    </location>
</feature>
<feature type="compositionally biased region" description="Polar residues" evidence="19">
    <location>
        <begin position="15"/>
        <end position="28"/>
    </location>
</feature>
<feature type="domain" description="Aprataxin C2HE/C2H2/C2HC zinc finger" evidence="21">
    <location>
        <begin position="220"/>
        <end position="275"/>
    </location>
</feature>
<comment type="catalytic activity">
    <reaction evidence="13">
        <text>a 3'-end 2'-deoxyribonucleotide-3'-diphospho-5'-guanosine-DNA + H2O = a 3'-end 2'-deoxyribonucleotide 3'-phosphate-DNA + GMP + 2 H(+)</text>
        <dbReference type="Rhea" id="RHEA:52140"/>
        <dbReference type="Rhea" id="RHEA-COMP:13186"/>
        <dbReference type="Rhea" id="RHEA-COMP:13187"/>
        <dbReference type="ChEBI" id="CHEBI:15377"/>
        <dbReference type="ChEBI" id="CHEBI:15378"/>
        <dbReference type="ChEBI" id="CHEBI:58115"/>
        <dbReference type="ChEBI" id="CHEBI:136419"/>
        <dbReference type="ChEBI" id="CHEBI:136420"/>
        <dbReference type="EC" id="3.6.1.72"/>
    </reaction>
</comment>
<evidence type="ECO:0000259" key="21">
    <source>
        <dbReference type="Pfam" id="PF16278"/>
    </source>
</evidence>
<accession>A0A162LVJ8</accession>
<keyword evidence="11" id="KW-0234">DNA repair</keyword>
<evidence type="ECO:0000256" key="18">
    <source>
        <dbReference type="ARBA" id="ARBA00076243"/>
    </source>
</evidence>
<dbReference type="PANTHER" id="PTHR12486">
    <property type="entry name" value="APRATAXIN-RELATED"/>
    <property type="match status" value="1"/>
</dbReference>
<dbReference type="GO" id="GO:1990165">
    <property type="term" value="F:single-strand break-containing DNA binding"/>
    <property type="evidence" value="ECO:0007669"/>
    <property type="project" value="TreeGrafter"/>
</dbReference>
<evidence type="ECO:0000256" key="3">
    <source>
        <dbReference type="ARBA" id="ARBA00012495"/>
    </source>
</evidence>
<keyword evidence="5" id="KW-0963">Cytoplasm</keyword>
<dbReference type="GO" id="GO:0030983">
    <property type="term" value="F:mismatched DNA binding"/>
    <property type="evidence" value="ECO:0007669"/>
    <property type="project" value="TreeGrafter"/>
</dbReference>
<evidence type="ECO:0000256" key="14">
    <source>
        <dbReference type="ARBA" id="ARBA00044639"/>
    </source>
</evidence>
<comment type="catalytic activity">
    <reaction evidence="15">
        <text>a 5'-end adenosine-5'-diphospho-5'-ribonucleoside-2'-deoxyribonucleotide-DNA + H2O = a 5'-end 5'-phospho-ribonucleoside-2'-deoxyribonucleotide-DNA + AMP + 2 H(+)</text>
        <dbReference type="Rhea" id="RHEA:52132"/>
        <dbReference type="Rhea" id="RHEA-COMP:13182"/>
        <dbReference type="Rhea" id="RHEA-COMP:13183"/>
        <dbReference type="ChEBI" id="CHEBI:15377"/>
        <dbReference type="ChEBI" id="CHEBI:15378"/>
        <dbReference type="ChEBI" id="CHEBI:136414"/>
        <dbReference type="ChEBI" id="CHEBI:136415"/>
        <dbReference type="ChEBI" id="CHEBI:456215"/>
        <dbReference type="EC" id="3.6.1.71"/>
    </reaction>
</comment>
<dbReference type="EMBL" id="AZHC01000008">
    <property type="protein sequence ID" value="OAA45470.1"/>
    <property type="molecule type" value="Genomic_DNA"/>
</dbReference>